<dbReference type="Pfam" id="PF14534">
    <property type="entry name" value="DUF4440"/>
    <property type="match status" value="1"/>
</dbReference>
<dbReference type="EMBL" id="JABUMX010000002">
    <property type="protein sequence ID" value="NTS31405.1"/>
    <property type="molecule type" value="Genomic_DNA"/>
</dbReference>
<evidence type="ECO:0000313" key="3">
    <source>
        <dbReference type="Proteomes" id="UP000550508"/>
    </source>
</evidence>
<dbReference type="InterPro" id="IPR027843">
    <property type="entry name" value="DUF4440"/>
</dbReference>
<reference evidence="2 3" key="1">
    <citation type="submission" date="2020-05" db="EMBL/GenBank/DDBJ databases">
        <authorList>
            <person name="Kim M.K."/>
        </authorList>
    </citation>
    <scope>NUCLEOTIDE SEQUENCE [LARGE SCALE GENOMIC DNA]</scope>
    <source>
        <strain evidence="2 3">BT25</strain>
    </source>
</reference>
<sequence>MTARSMPTKDDIVALEKSYWDAMKAKDGGRTAELSADPALVTGAQGVMRIGKKKMGQMTEDGNWSLESYEFADVEVSTPSPDVALIAYTVEQNVTMNGKSQKMRAADSSVWIRGSNGWECHAHSETFLK</sequence>
<dbReference type="InterPro" id="IPR032710">
    <property type="entry name" value="NTF2-like_dom_sf"/>
</dbReference>
<dbReference type="SUPFAM" id="SSF54427">
    <property type="entry name" value="NTF2-like"/>
    <property type="match status" value="1"/>
</dbReference>
<proteinExistence type="predicted"/>
<name>A0A849VMN5_9HYPH</name>
<feature type="domain" description="DUF4440" evidence="1">
    <location>
        <begin position="12"/>
        <end position="118"/>
    </location>
</feature>
<dbReference type="Gene3D" id="3.10.450.50">
    <property type="match status" value="1"/>
</dbReference>
<dbReference type="Proteomes" id="UP000550508">
    <property type="component" value="Unassembled WGS sequence"/>
</dbReference>
<protein>
    <submittedName>
        <fullName evidence="2">Nuclear transport factor 2 family protein</fullName>
    </submittedName>
</protein>
<evidence type="ECO:0000313" key="2">
    <source>
        <dbReference type="EMBL" id="NTS31405.1"/>
    </source>
</evidence>
<comment type="caution">
    <text evidence="2">The sequence shown here is derived from an EMBL/GenBank/DDBJ whole genome shotgun (WGS) entry which is preliminary data.</text>
</comment>
<accession>A0A849VMN5</accession>
<organism evidence="2 3">
    <name type="scientific">Phyllobacterium pellucidum</name>
    <dbReference type="NCBI Taxonomy" id="2740464"/>
    <lineage>
        <taxon>Bacteria</taxon>
        <taxon>Pseudomonadati</taxon>
        <taxon>Pseudomonadota</taxon>
        <taxon>Alphaproteobacteria</taxon>
        <taxon>Hyphomicrobiales</taxon>
        <taxon>Phyllobacteriaceae</taxon>
        <taxon>Phyllobacterium</taxon>
    </lineage>
</organism>
<evidence type="ECO:0000259" key="1">
    <source>
        <dbReference type="Pfam" id="PF14534"/>
    </source>
</evidence>
<keyword evidence="3" id="KW-1185">Reference proteome</keyword>
<dbReference type="AlphaFoldDB" id="A0A849VMN5"/>
<dbReference type="RefSeq" id="WP_081815864.1">
    <property type="nucleotide sequence ID" value="NZ_JABUMX010000002.1"/>
</dbReference>
<gene>
    <name evidence="2" type="ORF">HQ945_09080</name>
</gene>